<comment type="caution">
    <text evidence="2">The sequence shown here is derived from an EMBL/GenBank/DDBJ whole genome shotgun (WGS) entry which is preliminary data.</text>
</comment>
<feature type="transmembrane region" description="Helical" evidence="1">
    <location>
        <begin position="89"/>
        <end position="115"/>
    </location>
</feature>
<accession>A0ABR4CA36</accession>
<reference evidence="2 3" key="1">
    <citation type="journal article" date="2024" name="Commun. Biol.">
        <title>Comparative genomic analysis of thermophilic fungi reveals convergent evolutionary adaptations and gene losses.</title>
        <authorList>
            <person name="Steindorff A.S."/>
            <person name="Aguilar-Pontes M.V."/>
            <person name="Robinson A.J."/>
            <person name="Andreopoulos B."/>
            <person name="LaButti K."/>
            <person name="Kuo A."/>
            <person name="Mondo S."/>
            <person name="Riley R."/>
            <person name="Otillar R."/>
            <person name="Haridas S."/>
            <person name="Lipzen A."/>
            <person name="Grimwood J."/>
            <person name="Schmutz J."/>
            <person name="Clum A."/>
            <person name="Reid I.D."/>
            <person name="Moisan M.C."/>
            <person name="Butler G."/>
            <person name="Nguyen T.T.M."/>
            <person name="Dewar K."/>
            <person name="Conant G."/>
            <person name="Drula E."/>
            <person name="Henrissat B."/>
            <person name="Hansel C."/>
            <person name="Singer S."/>
            <person name="Hutchinson M.I."/>
            <person name="de Vries R.P."/>
            <person name="Natvig D.O."/>
            <person name="Powell A.J."/>
            <person name="Tsang A."/>
            <person name="Grigoriev I.V."/>
        </authorList>
    </citation>
    <scope>NUCLEOTIDE SEQUENCE [LARGE SCALE GENOMIC DNA]</scope>
    <source>
        <strain evidence="2 3">CBS 494.80</strain>
    </source>
</reference>
<keyword evidence="1" id="KW-0812">Transmembrane</keyword>
<dbReference type="Pfam" id="PF11374">
    <property type="entry name" value="DUF3176"/>
    <property type="match status" value="1"/>
</dbReference>
<feature type="transmembrane region" description="Helical" evidence="1">
    <location>
        <begin position="44"/>
        <end position="69"/>
    </location>
</feature>
<dbReference type="PANTHER" id="PTHR37576:SF2">
    <property type="entry name" value="DEFECT AT LOW TEMPERATURE PROTEIN 1"/>
    <property type="match status" value="1"/>
</dbReference>
<dbReference type="Proteomes" id="UP001595075">
    <property type="component" value="Unassembled WGS sequence"/>
</dbReference>
<keyword evidence="3" id="KW-1185">Reference proteome</keyword>
<keyword evidence="1" id="KW-1133">Transmembrane helix</keyword>
<dbReference type="PANTHER" id="PTHR37576">
    <property type="entry name" value="DEFECT AT LOW TEMPERATURE PROTEIN 1"/>
    <property type="match status" value="1"/>
</dbReference>
<evidence type="ECO:0000256" key="1">
    <source>
        <dbReference type="SAM" id="Phobius"/>
    </source>
</evidence>
<name>A0ABR4CA36_9HELO</name>
<dbReference type="EMBL" id="JAZHXI010000011">
    <property type="protein sequence ID" value="KAL2066023.1"/>
    <property type="molecule type" value="Genomic_DNA"/>
</dbReference>
<keyword evidence="1" id="KW-0472">Membrane</keyword>
<proteinExistence type="predicted"/>
<feature type="transmembrane region" description="Helical" evidence="1">
    <location>
        <begin position="531"/>
        <end position="555"/>
    </location>
</feature>
<feature type="transmembrane region" description="Helical" evidence="1">
    <location>
        <begin position="156"/>
        <end position="176"/>
    </location>
</feature>
<organism evidence="2 3">
    <name type="scientific">Oculimacula yallundae</name>
    <dbReference type="NCBI Taxonomy" id="86028"/>
    <lineage>
        <taxon>Eukaryota</taxon>
        <taxon>Fungi</taxon>
        <taxon>Dikarya</taxon>
        <taxon>Ascomycota</taxon>
        <taxon>Pezizomycotina</taxon>
        <taxon>Leotiomycetes</taxon>
        <taxon>Helotiales</taxon>
        <taxon>Ploettnerulaceae</taxon>
        <taxon>Oculimacula</taxon>
    </lineage>
</organism>
<evidence type="ECO:0000313" key="3">
    <source>
        <dbReference type="Proteomes" id="UP001595075"/>
    </source>
</evidence>
<protein>
    <submittedName>
        <fullName evidence="2">Uncharacterized protein</fullName>
    </submittedName>
</protein>
<evidence type="ECO:0000313" key="2">
    <source>
        <dbReference type="EMBL" id="KAL2066023.1"/>
    </source>
</evidence>
<gene>
    <name evidence="2" type="ORF">VTL71DRAFT_2094</name>
</gene>
<sequence>MADISNEKREPVIVQQAIHVSDSSNTDCETQRPKSTAKKYLYHIPWASAAELLIVVLTIVGAVVLVVCIDGKQQWPTSVHIGKVRGRELNMSLITPATILSVAHSIIAFLIGLAVKDGITMAWWRRTLAGGTVKSLEQNYRFGTSLKDALLARKEINIIAVATIGAAIAAMAQGPLMQRSLTTKLSTADSSVSVSVQMADEIPPGFTGINLGSIRQGQGASFYTNEFSSVMKDYTDRVPMQPIISGCNGTCTGFMRGPGWVPVCTMETVPYQYLSNNSETSNPHIRDNIDTETGASVPTQASDVFSIVFNDLPYRADDENNIVWMQMQIDVAYASLVQLNDTNADGSRTSMNCDGTKTTRSCVLSPALVEYPLIISTLQANGSSKSAVVQIDPKPDPFSYKTVAYQNLSLVGDQVTGHSATVTTNGLTLAMRQLYLSYFTLGPFDNNSATPLIADVFNPIAATYLTATDEEFVNIGNTCAVQFSDPTADIMRALNEITFRIGLGATNGSTPVANYTVLQTKPVNRYKATPAYWASSLGITLLSIAMIIPSFYGWWQLGRKVSLNPIEMAEAFNAPVLQHEDLHKDADHLLELVGERKVKYVPVEHELGEGGLVKKMEIVDVESPNAPVGAGEGRAKWVGGWRA</sequence>
<dbReference type="InterPro" id="IPR021514">
    <property type="entry name" value="DUF3176"/>
</dbReference>